<dbReference type="Proteomes" id="UP000485058">
    <property type="component" value="Unassembled WGS sequence"/>
</dbReference>
<feature type="region of interest" description="Disordered" evidence="1">
    <location>
        <begin position="1"/>
        <end position="42"/>
    </location>
</feature>
<gene>
    <name evidence="2" type="ORF">HaLaN_23684</name>
</gene>
<dbReference type="AlphaFoldDB" id="A0A699ZX10"/>
<accession>A0A699ZX10</accession>
<organism evidence="2 3">
    <name type="scientific">Haematococcus lacustris</name>
    <name type="common">Green alga</name>
    <name type="synonym">Haematococcus pluvialis</name>
    <dbReference type="NCBI Taxonomy" id="44745"/>
    <lineage>
        <taxon>Eukaryota</taxon>
        <taxon>Viridiplantae</taxon>
        <taxon>Chlorophyta</taxon>
        <taxon>core chlorophytes</taxon>
        <taxon>Chlorophyceae</taxon>
        <taxon>CS clade</taxon>
        <taxon>Chlamydomonadales</taxon>
        <taxon>Haematococcaceae</taxon>
        <taxon>Haematococcus</taxon>
    </lineage>
</organism>
<protein>
    <submittedName>
        <fullName evidence="2">Uncharacterized protein</fullName>
    </submittedName>
</protein>
<evidence type="ECO:0000256" key="1">
    <source>
        <dbReference type="SAM" id="MobiDB-lite"/>
    </source>
</evidence>
<dbReference type="EMBL" id="BLLF01002887">
    <property type="protein sequence ID" value="GFH25680.1"/>
    <property type="molecule type" value="Genomic_DNA"/>
</dbReference>
<proteinExistence type="predicted"/>
<feature type="compositionally biased region" description="Basic and acidic residues" evidence="1">
    <location>
        <begin position="23"/>
        <end position="32"/>
    </location>
</feature>
<keyword evidence="3" id="KW-1185">Reference proteome</keyword>
<name>A0A699ZX10_HAELA</name>
<sequence>MPPKKNGQADNAPGKRRNKAQKKRDTPQEYKPRPLPASRRFSAASNGELHLAVEDVLLPSTSQEVEPEQAAAGIVILPHDVTDHLESIYIAKFTKEFAARKPPHEGGCKYVKWALATYAIVGASCIGVLRTMGQLPPTTNYNSMVKRVHKSGHNNVGVTTRKKTPEALASVNGSNEDHYKEWHSVWGHYFLRNEAPPAWGRLIFVGE</sequence>
<comment type="caution">
    <text evidence="2">The sequence shown here is derived from an EMBL/GenBank/DDBJ whole genome shotgun (WGS) entry which is preliminary data.</text>
</comment>
<evidence type="ECO:0000313" key="2">
    <source>
        <dbReference type="EMBL" id="GFH25680.1"/>
    </source>
</evidence>
<evidence type="ECO:0000313" key="3">
    <source>
        <dbReference type="Proteomes" id="UP000485058"/>
    </source>
</evidence>
<reference evidence="2 3" key="1">
    <citation type="submission" date="2020-02" db="EMBL/GenBank/DDBJ databases">
        <title>Draft genome sequence of Haematococcus lacustris strain NIES-144.</title>
        <authorList>
            <person name="Morimoto D."/>
            <person name="Nakagawa S."/>
            <person name="Yoshida T."/>
            <person name="Sawayama S."/>
        </authorList>
    </citation>
    <scope>NUCLEOTIDE SEQUENCE [LARGE SCALE GENOMIC DNA]</scope>
    <source>
        <strain evidence="2 3">NIES-144</strain>
    </source>
</reference>